<proteinExistence type="inferred from homology"/>
<organism evidence="2 3">
    <name type="scientific">Pseudozobellia thermophila</name>
    <dbReference type="NCBI Taxonomy" id="192903"/>
    <lineage>
        <taxon>Bacteria</taxon>
        <taxon>Pseudomonadati</taxon>
        <taxon>Bacteroidota</taxon>
        <taxon>Flavobacteriia</taxon>
        <taxon>Flavobacteriales</taxon>
        <taxon>Flavobacteriaceae</taxon>
        <taxon>Pseudozobellia</taxon>
    </lineage>
</organism>
<dbReference type="AlphaFoldDB" id="A0A1M6GDF3"/>
<evidence type="ECO:0000313" key="3">
    <source>
        <dbReference type="Proteomes" id="UP000184543"/>
    </source>
</evidence>
<accession>A0A1M6GDF3</accession>
<dbReference type="SUPFAM" id="SSF53067">
    <property type="entry name" value="Actin-like ATPase domain"/>
    <property type="match status" value="1"/>
</dbReference>
<gene>
    <name evidence="2" type="ORF">SAMN04488513_102773</name>
</gene>
<keyword evidence="2" id="KW-0418">Kinase</keyword>
<dbReference type="InterPro" id="IPR000600">
    <property type="entry name" value="ROK"/>
</dbReference>
<dbReference type="Proteomes" id="UP000184543">
    <property type="component" value="Unassembled WGS sequence"/>
</dbReference>
<comment type="similarity">
    <text evidence="1">Belongs to the ROK (NagC/XylR) family.</text>
</comment>
<dbReference type="GO" id="GO:0016301">
    <property type="term" value="F:kinase activity"/>
    <property type="evidence" value="ECO:0007669"/>
    <property type="project" value="UniProtKB-KW"/>
</dbReference>
<sequence>MKESQIAIGIDIGGSHITSAAVALDGPKILPHTTFSAKVDNKAPKDRILKNWSSAINKTLECVSMAGTVRLGFAMPGAFNYRTGLAKFEGNAKYESLYNVSIPNELPKFIETHKVDMRFLNDATAFGVGVSTLGKAKNFSQIISITLGTGFGSAFIKDGVPQVSSKGVPAGGCLWDKPYKDGMADDYFSTRWCLGRYYELSGQKVGGVKEIAQSNDGHSQTLFEEFGSHMAEFMIPYLRQYCPELIILGGNVSKASPLFLPVLRRKVKAAGIRTDFEVSDLMEDAAIMGSAKLFDSHFWEQVKDDLPEL</sequence>
<evidence type="ECO:0000256" key="1">
    <source>
        <dbReference type="ARBA" id="ARBA00006479"/>
    </source>
</evidence>
<dbReference type="InterPro" id="IPR043129">
    <property type="entry name" value="ATPase_NBD"/>
</dbReference>
<dbReference type="CDD" id="cd23763">
    <property type="entry name" value="ASKHA_ATPase_ROK"/>
    <property type="match status" value="1"/>
</dbReference>
<protein>
    <submittedName>
        <fullName evidence="2">Glucokinase</fullName>
    </submittedName>
</protein>
<dbReference type="PANTHER" id="PTHR18964:SF149">
    <property type="entry name" value="BIFUNCTIONAL UDP-N-ACETYLGLUCOSAMINE 2-EPIMERASE_N-ACETYLMANNOSAMINE KINASE"/>
    <property type="match status" value="1"/>
</dbReference>
<dbReference type="OrthoDB" id="49666at2"/>
<reference evidence="3" key="1">
    <citation type="submission" date="2016-11" db="EMBL/GenBank/DDBJ databases">
        <authorList>
            <person name="Varghese N."/>
            <person name="Submissions S."/>
        </authorList>
    </citation>
    <scope>NUCLEOTIDE SEQUENCE [LARGE SCALE GENOMIC DNA]</scope>
    <source>
        <strain evidence="3">DSM 19858</strain>
    </source>
</reference>
<dbReference type="Gene3D" id="3.30.420.40">
    <property type="match status" value="2"/>
</dbReference>
<dbReference type="STRING" id="192903.SAMN04488513_102773"/>
<name>A0A1M6GDF3_9FLAO</name>
<keyword evidence="3" id="KW-1185">Reference proteome</keyword>
<dbReference type="PANTHER" id="PTHR18964">
    <property type="entry name" value="ROK (REPRESSOR, ORF, KINASE) FAMILY"/>
    <property type="match status" value="1"/>
</dbReference>
<dbReference type="RefSeq" id="WP_094766626.1">
    <property type="nucleotide sequence ID" value="NZ_FQYU01000002.1"/>
</dbReference>
<evidence type="ECO:0000313" key="2">
    <source>
        <dbReference type="EMBL" id="SHJ07942.1"/>
    </source>
</evidence>
<keyword evidence="2" id="KW-0808">Transferase</keyword>
<dbReference type="Pfam" id="PF00480">
    <property type="entry name" value="ROK"/>
    <property type="match status" value="1"/>
</dbReference>
<dbReference type="EMBL" id="FQYU01000002">
    <property type="protein sequence ID" value="SHJ07942.1"/>
    <property type="molecule type" value="Genomic_DNA"/>
</dbReference>